<evidence type="ECO:0000256" key="1">
    <source>
        <dbReference type="SAM" id="SignalP"/>
    </source>
</evidence>
<keyword evidence="1" id="KW-0732">Signal</keyword>
<gene>
    <name evidence="2" type="ORF">ERS008530_04213</name>
</gene>
<feature type="chain" id="PRO_5006693602" description="Adhesin" evidence="1">
    <location>
        <begin position="35"/>
        <end position="377"/>
    </location>
</feature>
<dbReference type="Proteomes" id="UP000038750">
    <property type="component" value="Unassembled WGS sequence"/>
</dbReference>
<organism evidence="2 3">
    <name type="scientific">Yersinia intermedia</name>
    <dbReference type="NCBI Taxonomy" id="631"/>
    <lineage>
        <taxon>Bacteria</taxon>
        <taxon>Pseudomonadati</taxon>
        <taxon>Pseudomonadota</taxon>
        <taxon>Gammaproteobacteria</taxon>
        <taxon>Enterobacterales</taxon>
        <taxon>Yersiniaceae</taxon>
        <taxon>Yersinia</taxon>
    </lineage>
</organism>
<accession>A0A0T9MZQ3</accession>
<evidence type="ECO:0000313" key="2">
    <source>
        <dbReference type="EMBL" id="CNG61580.1"/>
    </source>
</evidence>
<dbReference type="AlphaFoldDB" id="A0A0T9MZQ3"/>
<proteinExistence type="predicted"/>
<protein>
    <recommendedName>
        <fullName evidence="4">Adhesin</fullName>
    </recommendedName>
</protein>
<sequence>MKKTAQTLWRTVQHNVTGLCLLALLLALGQSAHATTTITIGKDSGIVWEGLPFNVTNNESIDAIQSASHNNSMYPVAYIADGVDCFDSSALTTIAGYKAIKIAPGVGLIPKTTINASYVLANGTPEILTGTIGLPNTQGSTSPSGNSITSPQGIAWCLAPRMTAITNFYKIGTSINVTATGTWVIVADGTQTSQNNIALPSYVAFGTQTPASYLLQPILPSNISLRISTLKCTVSTPTQINFGSVALNRQSGAELASQTNSLMAQCTQDSSVGIAANINVQFRALTGLYESTPSRLALSQGGGYITGEINNGVTGSGSCSATTGLPFDNTQLKVGNITSTQASQSTSNQVTWRLCSGGSSLPTGTVSAAAEMLVTFN</sequence>
<evidence type="ECO:0008006" key="4">
    <source>
        <dbReference type="Google" id="ProtNLM"/>
    </source>
</evidence>
<name>A0A0T9MZQ3_YERIN</name>
<evidence type="ECO:0000313" key="3">
    <source>
        <dbReference type="Proteomes" id="UP000038750"/>
    </source>
</evidence>
<dbReference type="EMBL" id="CPZJ01000023">
    <property type="protein sequence ID" value="CNG61580.1"/>
    <property type="molecule type" value="Genomic_DNA"/>
</dbReference>
<reference evidence="2 3" key="1">
    <citation type="submission" date="2015-03" db="EMBL/GenBank/DDBJ databases">
        <authorList>
            <person name="Murphy D."/>
        </authorList>
    </citation>
    <scope>NUCLEOTIDE SEQUENCE [LARGE SCALE GENOMIC DNA]</scope>
    <source>
        <strain evidence="2 3">BR165/97</strain>
    </source>
</reference>
<dbReference type="RefSeq" id="WP_230678789.1">
    <property type="nucleotide sequence ID" value="NZ_CPZJ01000023.1"/>
</dbReference>
<feature type="signal peptide" evidence="1">
    <location>
        <begin position="1"/>
        <end position="34"/>
    </location>
</feature>